<dbReference type="RefSeq" id="WP_183509189.1">
    <property type="nucleotide sequence ID" value="NZ_BSPG01000048.1"/>
</dbReference>
<sequence length="330" mass="35319">MEGRPHEETADALTGLAPMLRVRPELQDLCWYSHAWHSAHPPEAAGWAPFHIVAEGRCLMERAGEAPVLLGSGDIAVLPRGDAHTVRGVSDGAIETARTVETHGAVRLVRNGEGQPETELICGRLRFEQASSSPILALLPPLVVMHADEETSLRLRALVATMRDELNRAGAGSGAIATDLASALLLMVLRAHLEREVMGSGLLRLLADPVTARASSALLGDLGRDWSLDDIARAARVSRATLVRSFRRVSDTAPLAFLAGLRLGLARQRLETGNDPLARIAAEVGYESESAFSRAFQRQFGVRPGAVRGAARTAAQAGAEEGKYRALRSS</sequence>
<feature type="domain" description="HTH araC/xylS-type" evidence="4">
    <location>
        <begin position="212"/>
        <end position="310"/>
    </location>
</feature>
<dbReference type="InterPro" id="IPR018060">
    <property type="entry name" value="HTH_AraC"/>
</dbReference>
<dbReference type="AlphaFoldDB" id="A0A7W6F8V7"/>
<reference evidence="6 7" key="3">
    <citation type="submission" date="2020-08" db="EMBL/GenBank/DDBJ databases">
        <title>Genomic Encyclopedia of Type Strains, Phase IV (KMG-IV): sequencing the most valuable type-strain genomes for metagenomic binning, comparative biology and taxonomic classification.</title>
        <authorList>
            <person name="Goeker M."/>
        </authorList>
    </citation>
    <scope>NUCLEOTIDE SEQUENCE [LARGE SCALE GENOMIC DNA]</scope>
    <source>
        <strain evidence="6 7">DSM 24105</strain>
    </source>
</reference>
<protein>
    <submittedName>
        <fullName evidence="6">AraC family transcriptional activator of mtrCDE</fullName>
    </submittedName>
    <submittedName>
        <fullName evidence="5">HTH-type transcriptional regulator</fullName>
    </submittedName>
</protein>
<name>A0A7W6F8V7_9HYPH</name>
<keyword evidence="3" id="KW-0804">Transcription</keyword>
<comment type="caution">
    <text evidence="6">The sequence shown here is derived from an EMBL/GenBank/DDBJ whole genome shotgun (WGS) entry which is preliminary data.</text>
</comment>
<dbReference type="PANTHER" id="PTHR46796">
    <property type="entry name" value="HTH-TYPE TRANSCRIPTIONAL ACTIVATOR RHAS-RELATED"/>
    <property type="match status" value="1"/>
</dbReference>
<dbReference type="InterPro" id="IPR020449">
    <property type="entry name" value="Tscrpt_reg_AraC-type_HTH"/>
</dbReference>
<dbReference type="Gene3D" id="1.10.10.60">
    <property type="entry name" value="Homeodomain-like"/>
    <property type="match status" value="2"/>
</dbReference>
<reference evidence="8" key="2">
    <citation type="journal article" date="2019" name="Int. J. Syst. Evol. Microbiol.">
        <title>The Global Catalogue of Microorganisms (GCM) 10K type strain sequencing project: providing services to taxonomists for standard genome sequencing and annotation.</title>
        <authorList>
            <consortium name="The Broad Institute Genomics Platform"/>
            <consortium name="The Broad Institute Genome Sequencing Center for Infectious Disease"/>
            <person name="Wu L."/>
            <person name="Ma J."/>
        </authorList>
    </citation>
    <scope>NUCLEOTIDE SEQUENCE [LARGE SCALE GENOMIC DNA]</scope>
    <source>
        <strain evidence="8">NBRC 107710</strain>
    </source>
</reference>
<evidence type="ECO:0000256" key="2">
    <source>
        <dbReference type="ARBA" id="ARBA00023125"/>
    </source>
</evidence>
<dbReference type="GO" id="GO:0043565">
    <property type="term" value="F:sequence-specific DNA binding"/>
    <property type="evidence" value="ECO:0007669"/>
    <property type="project" value="InterPro"/>
</dbReference>
<dbReference type="PRINTS" id="PR00032">
    <property type="entry name" value="HTHARAC"/>
</dbReference>
<dbReference type="SUPFAM" id="SSF46689">
    <property type="entry name" value="Homeodomain-like"/>
    <property type="match status" value="2"/>
</dbReference>
<keyword evidence="1" id="KW-0805">Transcription regulation</keyword>
<evidence type="ECO:0000256" key="3">
    <source>
        <dbReference type="ARBA" id="ARBA00023163"/>
    </source>
</evidence>
<proteinExistence type="predicted"/>
<evidence type="ECO:0000259" key="4">
    <source>
        <dbReference type="PROSITE" id="PS01124"/>
    </source>
</evidence>
<dbReference type="InterPro" id="IPR032783">
    <property type="entry name" value="AraC_lig"/>
</dbReference>
<dbReference type="PROSITE" id="PS01124">
    <property type="entry name" value="HTH_ARAC_FAMILY_2"/>
    <property type="match status" value="1"/>
</dbReference>
<dbReference type="EMBL" id="BSPG01000048">
    <property type="protein sequence ID" value="GLS46660.1"/>
    <property type="molecule type" value="Genomic_DNA"/>
</dbReference>
<evidence type="ECO:0000313" key="7">
    <source>
        <dbReference type="Proteomes" id="UP000517759"/>
    </source>
</evidence>
<dbReference type="Pfam" id="PF12852">
    <property type="entry name" value="Cupin_6"/>
    <property type="match status" value="1"/>
</dbReference>
<dbReference type="Proteomes" id="UP001156881">
    <property type="component" value="Unassembled WGS sequence"/>
</dbReference>
<dbReference type="PANTHER" id="PTHR46796:SF7">
    <property type="entry name" value="ARAC FAMILY TRANSCRIPTIONAL REGULATOR"/>
    <property type="match status" value="1"/>
</dbReference>
<dbReference type="InterPro" id="IPR050204">
    <property type="entry name" value="AraC_XylS_family_regulators"/>
</dbReference>
<dbReference type="Pfam" id="PF12833">
    <property type="entry name" value="HTH_18"/>
    <property type="match status" value="1"/>
</dbReference>
<dbReference type="GO" id="GO:0003700">
    <property type="term" value="F:DNA-binding transcription factor activity"/>
    <property type="evidence" value="ECO:0007669"/>
    <property type="project" value="InterPro"/>
</dbReference>
<evidence type="ECO:0000313" key="6">
    <source>
        <dbReference type="EMBL" id="MBB3904863.1"/>
    </source>
</evidence>
<reference evidence="5" key="1">
    <citation type="journal article" date="2014" name="Int. J. Syst. Evol. Microbiol.">
        <title>Complete genome of a new Firmicutes species belonging to the dominant human colonic microbiota ('Ruminococcus bicirculans') reveals two chromosomes and a selective capacity to utilize plant glucans.</title>
        <authorList>
            <consortium name="NISC Comparative Sequencing Program"/>
            <person name="Wegmann U."/>
            <person name="Louis P."/>
            <person name="Goesmann A."/>
            <person name="Henrissat B."/>
            <person name="Duncan S.H."/>
            <person name="Flint H.J."/>
        </authorList>
    </citation>
    <scope>NUCLEOTIDE SEQUENCE</scope>
    <source>
        <strain evidence="5">NBRC 107710</strain>
    </source>
</reference>
<gene>
    <name evidence="5" type="ORF">GCM10007884_46540</name>
    <name evidence="6" type="ORF">GGR33_004389</name>
</gene>
<dbReference type="SMART" id="SM00342">
    <property type="entry name" value="HTH_ARAC"/>
    <property type="match status" value="1"/>
</dbReference>
<dbReference type="Proteomes" id="UP000517759">
    <property type="component" value="Unassembled WGS sequence"/>
</dbReference>
<dbReference type="EMBL" id="JACIDN010000009">
    <property type="protein sequence ID" value="MBB3904863.1"/>
    <property type="molecule type" value="Genomic_DNA"/>
</dbReference>
<dbReference type="InterPro" id="IPR009057">
    <property type="entry name" value="Homeodomain-like_sf"/>
</dbReference>
<keyword evidence="2" id="KW-0238">DNA-binding</keyword>
<organism evidence="6 7">
    <name type="scientific">Methylobacterium brachythecii</name>
    <dbReference type="NCBI Taxonomy" id="1176177"/>
    <lineage>
        <taxon>Bacteria</taxon>
        <taxon>Pseudomonadati</taxon>
        <taxon>Pseudomonadota</taxon>
        <taxon>Alphaproteobacteria</taxon>
        <taxon>Hyphomicrobiales</taxon>
        <taxon>Methylobacteriaceae</taxon>
        <taxon>Methylobacterium</taxon>
    </lineage>
</organism>
<accession>A0A7W6F8V7</accession>
<reference evidence="5" key="4">
    <citation type="submission" date="2023-01" db="EMBL/GenBank/DDBJ databases">
        <title>Draft genome sequence of Methylobacterium brachythecii strain NBRC 107710.</title>
        <authorList>
            <person name="Sun Q."/>
            <person name="Mori K."/>
        </authorList>
    </citation>
    <scope>NUCLEOTIDE SEQUENCE</scope>
    <source>
        <strain evidence="5">NBRC 107710</strain>
    </source>
</reference>
<evidence type="ECO:0000256" key="1">
    <source>
        <dbReference type="ARBA" id="ARBA00023015"/>
    </source>
</evidence>
<keyword evidence="8" id="KW-1185">Reference proteome</keyword>
<evidence type="ECO:0000313" key="8">
    <source>
        <dbReference type="Proteomes" id="UP001156881"/>
    </source>
</evidence>
<evidence type="ECO:0000313" key="5">
    <source>
        <dbReference type="EMBL" id="GLS46660.1"/>
    </source>
</evidence>